<accession>A0AAW0XJD9</accession>
<dbReference type="InterPro" id="IPR001320">
    <property type="entry name" value="Iontro_rcpt_C"/>
</dbReference>
<dbReference type="GO" id="GO:0050906">
    <property type="term" value="P:detection of stimulus involved in sensory perception"/>
    <property type="evidence" value="ECO:0007669"/>
    <property type="project" value="UniProtKB-ARBA"/>
</dbReference>
<evidence type="ECO:0000256" key="8">
    <source>
        <dbReference type="ARBA" id="ARBA00023180"/>
    </source>
</evidence>
<evidence type="ECO:0000256" key="9">
    <source>
        <dbReference type="SAM" id="Phobius"/>
    </source>
</evidence>
<evidence type="ECO:0000313" key="11">
    <source>
        <dbReference type="EMBL" id="KAK8744551.1"/>
    </source>
</evidence>
<sequence>RTRFYNILTPEASLWLMLLVSSVMLSLIQWLLHKKWIWLTGVHGVNLSSVILYNWGAILNHPPKDPSISNSGRVLVGVWLVFCLVITTGYSSSLIAHLTVQSKSKPPETLEDLVSLNNWRWGIESWMMKGSPGIYFSTHADPVVKMIYKKMEVVSAEEALSKVKEGRYTLISAKYYITVIIRSFYTDIYGQTPYYITYSGINFVADNGWG</sequence>
<dbReference type="Gene3D" id="1.10.287.70">
    <property type="match status" value="1"/>
</dbReference>
<evidence type="ECO:0000256" key="4">
    <source>
        <dbReference type="ARBA" id="ARBA00022692"/>
    </source>
</evidence>
<protein>
    <recommendedName>
        <fullName evidence="10">Ionotropic glutamate receptor C-terminal domain-containing protein</fullName>
    </recommendedName>
</protein>
<keyword evidence="5 9" id="KW-1133">Transmembrane helix</keyword>
<dbReference type="GO" id="GO:0015276">
    <property type="term" value="F:ligand-gated monoatomic ion channel activity"/>
    <property type="evidence" value="ECO:0007669"/>
    <property type="project" value="InterPro"/>
</dbReference>
<comment type="subcellular location">
    <subcellularLocation>
        <location evidence="1">Cell membrane</location>
        <topology evidence="1">Multi-pass membrane protein</topology>
    </subcellularLocation>
</comment>
<gene>
    <name evidence="11" type="ORF">OTU49_000865</name>
</gene>
<dbReference type="AlphaFoldDB" id="A0AAW0XJD9"/>
<keyword evidence="8" id="KW-0325">Glycoprotein</keyword>
<feature type="non-terminal residue" evidence="11">
    <location>
        <position position="210"/>
    </location>
</feature>
<keyword evidence="7" id="KW-0675">Receptor</keyword>
<dbReference type="PANTHER" id="PTHR42643">
    <property type="entry name" value="IONOTROPIC RECEPTOR 20A-RELATED"/>
    <property type="match status" value="1"/>
</dbReference>
<proteinExistence type="inferred from homology"/>
<evidence type="ECO:0000256" key="5">
    <source>
        <dbReference type="ARBA" id="ARBA00022989"/>
    </source>
</evidence>
<keyword evidence="4 9" id="KW-0812">Transmembrane</keyword>
<comment type="similarity">
    <text evidence="2">Belongs to the glutamate-gated ion channel (TC 1.A.10.1) family.</text>
</comment>
<dbReference type="EMBL" id="JARKIK010000022">
    <property type="protein sequence ID" value="KAK8744551.1"/>
    <property type="molecule type" value="Genomic_DNA"/>
</dbReference>
<feature type="transmembrane region" description="Helical" evidence="9">
    <location>
        <begin position="12"/>
        <end position="32"/>
    </location>
</feature>
<evidence type="ECO:0000256" key="1">
    <source>
        <dbReference type="ARBA" id="ARBA00004651"/>
    </source>
</evidence>
<evidence type="ECO:0000313" key="12">
    <source>
        <dbReference type="Proteomes" id="UP001445076"/>
    </source>
</evidence>
<evidence type="ECO:0000259" key="10">
    <source>
        <dbReference type="Pfam" id="PF00060"/>
    </source>
</evidence>
<name>A0AAW0XJD9_CHEQU</name>
<keyword evidence="12" id="KW-1185">Reference proteome</keyword>
<dbReference type="InterPro" id="IPR052192">
    <property type="entry name" value="Insect_Ionotropic_Sensory_Rcpt"/>
</dbReference>
<dbReference type="PANTHER" id="PTHR42643:SF24">
    <property type="entry name" value="IONOTROPIC RECEPTOR 60A"/>
    <property type="match status" value="1"/>
</dbReference>
<feature type="domain" description="Ionotropic glutamate receptor C-terminal" evidence="10">
    <location>
        <begin position="15"/>
        <end position="115"/>
    </location>
</feature>
<keyword evidence="3" id="KW-1003">Cell membrane</keyword>
<dbReference type="Pfam" id="PF00060">
    <property type="entry name" value="Lig_chan"/>
    <property type="match status" value="1"/>
</dbReference>
<keyword evidence="6 9" id="KW-0472">Membrane</keyword>
<reference evidence="11 12" key="1">
    <citation type="journal article" date="2024" name="BMC Genomics">
        <title>Genome assembly of redclaw crayfish (Cherax quadricarinatus) provides insights into its immune adaptation and hypoxia tolerance.</title>
        <authorList>
            <person name="Liu Z."/>
            <person name="Zheng J."/>
            <person name="Li H."/>
            <person name="Fang K."/>
            <person name="Wang S."/>
            <person name="He J."/>
            <person name="Zhou D."/>
            <person name="Weng S."/>
            <person name="Chi M."/>
            <person name="Gu Z."/>
            <person name="He J."/>
            <person name="Li F."/>
            <person name="Wang M."/>
        </authorList>
    </citation>
    <scope>NUCLEOTIDE SEQUENCE [LARGE SCALE GENOMIC DNA]</scope>
    <source>
        <strain evidence="11">ZL_2023a</strain>
    </source>
</reference>
<feature type="transmembrane region" description="Helical" evidence="9">
    <location>
        <begin position="37"/>
        <end position="56"/>
    </location>
</feature>
<dbReference type="GO" id="GO:0005886">
    <property type="term" value="C:plasma membrane"/>
    <property type="evidence" value="ECO:0007669"/>
    <property type="project" value="UniProtKB-SubCell"/>
</dbReference>
<feature type="transmembrane region" description="Helical" evidence="9">
    <location>
        <begin position="76"/>
        <end position="96"/>
    </location>
</feature>
<feature type="non-terminal residue" evidence="11">
    <location>
        <position position="1"/>
    </location>
</feature>
<comment type="caution">
    <text evidence="11">The sequence shown here is derived from an EMBL/GenBank/DDBJ whole genome shotgun (WGS) entry which is preliminary data.</text>
</comment>
<organism evidence="11 12">
    <name type="scientific">Cherax quadricarinatus</name>
    <name type="common">Australian red claw crayfish</name>
    <dbReference type="NCBI Taxonomy" id="27406"/>
    <lineage>
        <taxon>Eukaryota</taxon>
        <taxon>Metazoa</taxon>
        <taxon>Ecdysozoa</taxon>
        <taxon>Arthropoda</taxon>
        <taxon>Crustacea</taxon>
        <taxon>Multicrustacea</taxon>
        <taxon>Malacostraca</taxon>
        <taxon>Eumalacostraca</taxon>
        <taxon>Eucarida</taxon>
        <taxon>Decapoda</taxon>
        <taxon>Pleocyemata</taxon>
        <taxon>Astacidea</taxon>
        <taxon>Parastacoidea</taxon>
        <taxon>Parastacidae</taxon>
        <taxon>Cherax</taxon>
    </lineage>
</organism>
<evidence type="ECO:0000256" key="6">
    <source>
        <dbReference type="ARBA" id="ARBA00023136"/>
    </source>
</evidence>
<dbReference type="Proteomes" id="UP001445076">
    <property type="component" value="Unassembled WGS sequence"/>
</dbReference>
<evidence type="ECO:0000256" key="7">
    <source>
        <dbReference type="ARBA" id="ARBA00023170"/>
    </source>
</evidence>
<evidence type="ECO:0000256" key="2">
    <source>
        <dbReference type="ARBA" id="ARBA00008685"/>
    </source>
</evidence>
<evidence type="ECO:0000256" key="3">
    <source>
        <dbReference type="ARBA" id="ARBA00022475"/>
    </source>
</evidence>